<evidence type="ECO:0000313" key="1">
    <source>
        <dbReference type="EMBL" id="GAA4518873.1"/>
    </source>
</evidence>
<name>A0ABP8R5X5_9SPHI</name>
<gene>
    <name evidence="1" type="ORF">GCM10023173_21020</name>
</gene>
<protein>
    <recommendedName>
        <fullName evidence="3">Fumarate hydratase</fullName>
    </recommendedName>
</protein>
<organism evidence="1 2">
    <name type="scientific">Sphingobacterium thermophilum</name>
    <dbReference type="NCBI Taxonomy" id="768534"/>
    <lineage>
        <taxon>Bacteria</taxon>
        <taxon>Pseudomonadati</taxon>
        <taxon>Bacteroidota</taxon>
        <taxon>Sphingobacteriia</taxon>
        <taxon>Sphingobacteriales</taxon>
        <taxon>Sphingobacteriaceae</taxon>
        <taxon>Sphingobacterium</taxon>
    </lineage>
</organism>
<accession>A0ABP8R5X5</accession>
<proteinExistence type="predicted"/>
<reference evidence="2" key="1">
    <citation type="journal article" date="2019" name="Int. J. Syst. Evol. Microbiol.">
        <title>The Global Catalogue of Microorganisms (GCM) 10K type strain sequencing project: providing services to taxonomists for standard genome sequencing and annotation.</title>
        <authorList>
            <consortium name="The Broad Institute Genomics Platform"/>
            <consortium name="The Broad Institute Genome Sequencing Center for Infectious Disease"/>
            <person name="Wu L."/>
            <person name="Ma J."/>
        </authorList>
    </citation>
    <scope>NUCLEOTIDE SEQUENCE [LARGE SCALE GENOMIC DNA]</scope>
    <source>
        <strain evidence="2">JCM 17858</strain>
    </source>
</reference>
<evidence type="ECO:0000313" key="2">
    <source>
        <dbReference type="Proteomes" id="UP001500394"/>
    </source>
</evidence>
<dbReference type="Proteomes" id="UP001500394">
    <property type="component" value="Unassembled WGS sequence"/>
</dbReference>
<evidence type="ECO:0008006" key="3">
    <source>
        <dbReference type="Google" id="ProtNLM"/>
    </source>
</evidence>
<comment type="caution">
    <text evidence="1">The sequence shown here is derived from an EMBL/GenBank/DDBJ whole genome shotgun (WGS) entry which is preliminary data.</text>
</comment>
<sequence>MQSEGVKELQGVWVQDSVANQKALLSYTLHTFTFRCDSLYVTMDVHAKKKTIPDSCYNNGNWKEYAKAVYVQRGDSIIVEGIYTKENGKQKISGCYKNGQYLPRFKVVSLSKDTVVLQNKYESTPITLRKVQDITCVPKKRWEM</sequence>
<keyword evidence="2" id="KW-1185">Reference proteome</keyword>
<dbReference type="EMBL" id="BAABGR010000035">
    <property type="protein sequence ID" value="GAA4518873.1"/>
    <property type="molecule type" value="Genomic_DNA"/>
</dbReference>